<gene>
    <name evidence="2" type="primary">a220L</name>
</gene>
<evidence type="ECO:0000313" key="2">
    <source>
        <dbReference type="EMBL" id="AAC96588.1"/>
    </source>
</evidence>
<dbReference type="RefSeq" id="NP_048567.1">
    <property type="nucleotide sequence ID" value="NC_000852.5"/>
</dbReference>
<keyword evidence="1" id="KW-0472">Membrane</keyword>
<evidence type="ECO:0000256" key="1">
    <source>
        <dbReference type="SAM" id="Phobius"/>
    </source>
</evidence>
<organism evidence="2 3">
    <name type="scientific">Paramecium bursaria Chlorella virus 1</name>
    <name type="common">PBCV-1</name>
    <dbReference type="NCBI Taxonomy" id="10506"/>
    <lineage>
        <taxon>Viruses</taxon>
        <taxon>Varidnaviria</taxon>
        <taxon>Bamfordvirae</taxon>
        <taxon>Nucleocytoviricota</taxon>
        <taxon>Megaviricetes</taxon>
        <taxon>Algavirales</taxon>
        <taxon>Phycodnaviridae</taxon>
        <taxon>Chlorovirus</taxon>
        <taxon>Chlorovirus vanettense</taxon>
    </lineage>
</organism>
<evidence type="ECO:0000313" key="3">
    <source>
        <dbReference type="Proteomes" id="UP000000862"/>
    </source>
</evidence>
<sequence>METGDRYVRVYNRNLMIDGNRPQMEDNVCEQHDRKQRHPDNLRKLSLYQCKDEEIHDISIRHQVKREVNAHGNLLMRFHQILHDFDWRSWFRHNNHCIVNHRRVHRCIQRYVLEIGIFVFHGFGEYLFN</sequence>
<name>Q84540_PBCV1</name>
<dbReference type="EMBL" id="JF411744">
    <property type="protein sequence ID" value="AAC96588.1"/>
    <property type="molecule type" value="Genomic_DNA"/>
</dbReference>
<reference evidence="2 3" key="1">
    <citation type="journal article" date="1995" name="Virology">
        <title>Analysis of 45 kb of DNA located at the left end of the chlorella virus PBCV-1 genome.</title>
        <authorList>
            <person name="Lu Z."/>
            <person name="Li Y."/>
            <person name="Zhang Y."/>
            <person name="Kutish G.F."/>
            <person name="Rock D.L."/>
            <person name="Van Etten J.L."/>
        </authorList>
    </citation>
    <scope>NUCLEOTIDE SEQUENCE [LARGE SCALE GENOMIC DNA]</scope>
</reference>
<proteinExistence type="predicted"/>
<reference evidence="2 3" key="6">
    <citation type="journal article" date="1999" name="Virology">
        <title>Chlorella virus PBCV-1 encodes a functional homospermidine synthase.</title>
        <authorList>
            <person name="Kaiser A."/>
            <person name="Vollmert M."/>
            <person name="Tholl D."/>
            <person name="Graves M.V."/>
            <person name="Gurnon J.R."/>
            <person name="Xing W."/>
            <person name="Lisec A.D."/>
            <person name="Nickerson K.W."/>
            <person name="Van Etten J.L."/>
        </authorList>
    </citation>
    <scope>NUCLEOTIDE SEQUENCE [LARGE SCALE GENOMIC DNA]</scope>
</reference>
<keyword evidence="3" id="KW-1185">Reference proteome</keyword>
<keyword evidence="1" id="KW-0812">Transmembrane</keyword>
<dbReference type="GeneID" id="917815"/>
<reference evidence="2 3" key="8">
    <citation type="journal article" date="2010" name="J. Virol.">
        <title>Microarray analysis of Paramecium bursaria chlorella virus 1 transcription.</title>
        <authorList>
            <person name="Yanai-Balser G.M."/>
            <person name="Duncan G.A."/>
            <person name="Eudy J.D."/>
            <person name="Wang D."/>
            <person name="Li X."/>
            <person name="Agarkova I.V."/>
            <person name="Dunigan D.D."/>
            <person name="Van Etten J.L."/>
        </authorList>
    </citation>
    <scope>NUCLEOTIDE SEQUENCE [LARGE SCALE GENOMIC DNA]</scope>
</reference>
<reference evidence="2 3" key="3">
    <citation type="journal article" date="1996" name="Virology">
        <title>Analysis of 94 kb of the chlorella virus PBCV-1 330-kb genome: map positions 88 to 182.</title>
        <authorList>
            <person name="Lu Z."/>
            <person name="Li Y."/>
            <person name="Que Q."/>
            <person name="Kutish G.F."/>
            <person name="Rock D.L."/>
            <person name="Van Etten J.L."/>
        </authorList>
    </citation>
    <scope>NUCLEOTIDE SEQUENCE [LARGE SCALE GENOMIC DNA]</scope>
</reference>
<accession>Q84540</accession>
<feature type="transmembrane region" description="Helical" evidence="1">
    <location>
        <begin position="111"/>
        <end position="128"/>
    </location>
</feature>
<reference evidence="2 3" key="7">
    <citation type="journal article" date="2000" name="Virology">
        <title>Characterization of a beta-1,3-glucanase encoded by chlorella virus PBCV-1.</title>
        <authorList>
            <person name="Sun L."/>
            <person name="Gurnon J.R."/>
            <person name="Adams B.J."/>
            <person name="Graves M.V."/>
            <person name="Van Etten J.L."/>
        </authorList>
    </citation>
    <scope>NUCLEOTIDE SEQUENCE [LARGE SCALE GENOMIC DNA]</scope>
</reference>
<reference evidence="2 3" key="4">
    <citation type="journal article" date="1996" name="Virology">
        <title>Analysis of 76 kb of the chlorella virus PBCV-1 330-kb genome: map positions 182 to 258.</title>
        <authorList>
            <person name="Kutish G.F."/>
            <person name="Li Y."/>
            <person name="Lu Z."/>
            <person name="Furuta M."/>
            <person name="Rock D.L."/>
            <person name="Van Etten J.L."/>
        </authorList>
    </citation>
    <scope>NUCLEOTIDE SEQUENCE [LARGE SCALE GENOMIC DNA]</scope>
</reference>
<organismHost>
    <name type="scientific">Chlorella</name>
    <dbReference type="NCBI Taxonomy" id="3071"/>
</organismHost>
<dbReference type="Proteomes" id="UP000000862">
    <property type="component" value="Segment"/>
</dbReference>
<protein>
    <submittedName>
        <fullName evidence="2">Uncharacterized protein</fullName>
    </submittedName>
</protein>
<keyword evidence="1" id="KW-1133">Transmembrane helix</keyword>
<dbReference type="PIR" id="T17710">
    <property type="entry name" value="T17710"/>
</dbReference>
<reference evidence="2 3" key="2">
    <citation type="journal article" date="1995" name="Virology">
        <title>Analysis of 43 kb of the Chlorella virus PBCV-1 330-kb genome: map positions 45 to 88.</title>
        <authorList>
            <person name="Li Y."/>
            <person name="Lu Z."/>
            <person name="Burbank D.E."/>
            <person name="Kutish G.F."/>
            <person name="Rock D.L."/>
            <person name="Van Etten J.L."/>
        </authorList>
    </citation>
    <scope>NUCLEOTIDE SEQUENCE [LARGE SCALE GENOMIC DNA]</scope>
</reference>
<reference evidence="2 3" key="5">
    <citation type="journal article" date="1997" name="Virology">
        <title>Analysis of 74 kb of DNA located at the right end of the 330-kb chlorella virus PBCV-1 genome.</title>
        <authorList>
            <person name="Li Y."/>
            <person name="Lu Z."/>
            <person name="Sun L."/>
            <person name="Ropp S."/>
            <person name="Kutish G.F."/>
            <person name="Rock D.L."/>
            <person name="Van Etten J.L."/>
        </authorList>
    </citation>
    <scope>NUCLEOTIDE SEQUENCE [LARGE SCALE GENOMIC DNA]</scope>
</reference>
<dbReference type="KEGG" id="vg:917815"/>